<dbReference type="Proteomes" id="UP000008367">
    <property type="component" value="Unassembled WGS sequence"/>
</dbReference>
<keyword evidence="1" id="KW-0808">Transferase</keyword>
<dbReference type="GO" id="GO:0004850">
    <property type="term" value="F:uridine phosphorylase activity"/>
    <property type="evidence" value="ECO:0007669"/>
    <property type="project" value="UniProtKB-EC"/>
</dbReference>
<reference evidence="1 2" key="1">
    <citation type="submission" date="2012-10" db="EMBL/GenBank/DDBJ databases">
        <title>Genome sequence of Vibrio Cholerae HENC-02.</title>
        <authorList>
            <person name="Eppinger M."/>
            <person name="Hasan N.A."/>
            <person name="Sengamalay N."/>
            <person name="Hine E."/>
            <person name="Su Q."/>
            <person name="Daugherty S.C."/>
            <person name="Young S."/>
            <person name="Sadzewicz L."/>
            <person name="Tallon L."/>
            <person name="Cebula T.A."/>
            <person name="Ravel J."/>
            <person name="Colwell R.R."/>
        </authorList>
    </citation>
    <scope>NUCLEOTIDE SEQUENCE [LARGE SCALE GENOMIC DNA]</scope>
    <source>
        <strain evidence="1 2">HENC-02</strain>
    </source>
</reference>
<name>A0A454D3N1_VIBHA</name>
<dbReference type="EMBL" id="AJSR01000376">
    <property type="protein sequence ID" value="EKM33254.1"/>
    <property type="molecule type" value="Genomic_DNA"/>
</dbReference>
<sequence length="13" mass="1468">RSFNSERNGSSLN</sequence>
<keyword evidence="1" id="KW-0328">Glycosyltransferase</keyword>
<protein>
    <submittedName>
        <fullName evidence="1">Uridine phosphorylase</fullName>
        <ecNumber evidence="1">2.4.2.3</ecNumber>
    </submittedName>
</protein>
<evidence type="ECO:0000313" key="2">
    <source>
        <dbReference type="Proteomes" id="UP000008367"/>
    </source>
</evidence>
<feature type="non-terminal residue" evidence="1">
    <location>
        <position position="1"/>
    </location>
</feature>
<proteinExistence type="predicted"/>
<evidence type="ECO:0000313" key="1">
    <source>
        <dbReference type="EMBL" id="EKM33254.1"/>
    </source>
</evidence>
<accession>A0A454D3N1</accession>
<dbReference type="EC" id="2.4.2.3" evidence="1"/>
<comment type="caution">
    <text evidence="1">The sequence shown here is derived from an EMBL/GenBank/DDBJ whole genome shotgun (WGS) entry which is preliminary data.</text>
</comment>
<gene>
    <name evidence="1" type="primary">udp</name>
    <name evidence="1" type="ORF">VCHENC02_1269B</name>
</gene>
<organism evidence="1 2">
    <name type="scientific">Vibrio harveyi</name>
    <name type="common">Beneckea harveyi</name>
    <dbReference type="NCBI Taxonomy" id="669"/>
    <lineage>
        <taxon>Bacteria</taxon>
        <taxon>Pseudomonadati</taxon>
        <taxon>Pseudomonadota</taxon>
        <taxon>Gammaproteobacteria</taxon>
        <taxon>Vibrionales</taxon>
        <taxon>Vibrionaceae</taxon>
        <taxon>Vibrio</taxon>
    </lineage>
</organism>